<sequence>MDEAEKTHGWRWLVVLLLVLILAVVLFFWWQNQQTGAPVQTTGATQTVGPAISTQSVANFPVGGAVSQEGTLEGPLSGRCGNIAWHDLSPSEVAHLRKLCPPAAPKQP</sequence>
<dbReference type="Proteomes" id="UP000248886">
    <property type="component" value="Unassembled WGS sequence"/>
</dbReference>
<dbReference type="GeneID" id="65282253"/>
<feature type="transmembrane region" description="Helical" evidence="1">
    <location>
        <begin position="12"/>
        <end position="30"/>
    </location>
</feature>
<gene>
    <name evidence="2" type="ORF">DN052_12575</name>
</gene>
<dbReference type="EMBL" id="QKQP01000006">
    <property type="protein sequence ID" value="PZD80331.1"/>
    <property type="molecule type" value="Genomic_DNA"/>
</dbReference>
<evidence type="ECO:0000313" key="3">
    <source>
        <dbReference type="Proteomes" id="UP000248886"/>
    </source>
</evidence>
<evidence type="ECO:0000256" key="1">
    <source>
        <dbReference type="SAM" id="Phobius"/>
    </source>
</evidence>
<dbReference type="AlphaFoldDB" id="A0A2W1KLV3"/>
<dbReference type="OMA" id="GNIAWRD"/>
<keyword evidence="1" id="KW-0472">Membrane</keyword>
<dbReference type="RefSeq" id="WP_012537689.1">
    <property type="nucleotide sequence ID" value="NZ_AP025160.1"/>
</dbReference>
<keyword evidence="1" id="KW-0812">Transmembrane</keyword>
<evidence type="ECO:0000313" key="2">
    <source>
        <dbReference type="EMBL" id="PZD80331.1"/>
    </source>
</evidence>
<keyword evidence="1" id="KW-1133">Transmembrane helix</keyword>
<reference evidence="2 3" key="1">
    <citation type="submission" date="2018-06" db="EMBL/GenBank/DDBJ databases">
        <title>Draft sequence of Acidithiobacillus ferrooxidans CCM 4253.</title>
        <authorList>
            <person name="Moya-Beltran A."/>
            <person name="Castro M."/>
            <person name="Covarrubias P.C."/>
            <person name="Issotta F."/>
            <person name="Janiczek O."/>
            <person name="Mandl M."/>
            <person name="Kucera J."/>
            <person name="Quatrini R."/>
        </authorList>
    </citation>
    <scope>NUCLEOTIDE SEQUENCE [LARGE SCALE GENOMIC DNA]</scope>
    <source>
        <strain evidence="2 3">CCM 4253</strain>
    </source>
</reference>
<organism evidence="2 3">
    <name type="scientific">Acidithiobacillus ferrooxidans</name>
    <name type="common">Thiobacillus ferrooxidans</name>
    <dbReference type="NCBI Taxonomy" id="920"/>
    <lineage>
        <taxon>Bacteria</taxon>
        <taxon>Pseudomonadati</taxon>
        <taxon>Pseudomonadota</taxon>
        <taxon>Acidithiobacillia</taxon>
        <taxon>Acidithiobacillales</taxon>
        <taxon>Acidithiobacillaceae</taxon>
        <taxon>Acidithiobacillus</taxon>
    </lineage>
</organism>
<protein>
    <submittedName>
        <fullName evidence="2">Uncharacterized protein</fullName>
    </submittedName>
</protein>
<proteinExistence type="predicted"/>
<dbReference type="OrthoDB" id="5298275at2"/>
<name>A0A2W1KLV3_ACIFR</name>
<accession>A0A2W1KLV3</accession>
<comment type="caution">
    <text evidence="2">The sequence shown here is derived from an EMBL/GenBank/DDBJ whole genome shotgun (WGS) entry which is preliminary data.</text>
</comment>